<dbReference type="STRING" id="1797197.A2Y75_07635"/>
<organism evidence="2 3">
    <name type="scientific">Candidatus Solincola sediminis</name>
    <dbReference type="NCBI Taxonomy" id="1797199"/>
    <lineage>
        <taxon>Bacteria</taxon>
        <taxon>Bacillati</taxon>
        <taxon>Actinomycetota</taxon>
        <taxon>Candidatus Geothermincolia</taxon>
        <taxon>Candidatus Geothermincolales</taxon>
        <taxon>Candidatus Geothermincolaceae</taxon>
        <taxon>Candidatus Solincola</taxon>
    </lineage>
</organism>
<dbReference type="Proteomes" id="UP000177876">
    <property type="component" value="Unassembled WGS sequence"/>
</dbReference>
<feature type="domain" description="Calcineurin-like phosphoesterase" evidence="1">
    <location>
        <begin position="172"/>
        <end position="414"/>
    </location>
</feature>
<dbReference type="InterPro" id="IPR004843">
    <property type="entry name" value="Calcineurin-like_PHP"/>
</dbReference>
<name>A0A1F2WKC5_9ACTN</name>
<evidence type="ECO:0000259" key="1">
    <source>
        <dbReference type="Pfam" id="PF00149"/>
    </source>
</evidence>
<dbReference type="PANTHER" id="PTHR43143">
    <property type="entry name" value="METALLOPHOSPHOESTERASE, CALCINEURIN SUPERFAMILY"/>
    <property type="match status" value="1"/>
</dbReference>
<evidence type="ECO:0000313" key="3">
    <source>
        <dbReference type="Proteomes" id="UP000177876"/>
    </source>
</evidence>
<dbReference type="PANTHER" id="PTHR43143:SF1">
    <property type="entry name" value="SERINE_THREONINE-PROTEIN PHOSPHATASE CPPED1"/>
    <property type="match status" value="1"/>
</dbReference>
<reference evidence="2 3" key="1">
    <citation type="journal article" date="2016" name="Nat. Commun.">
        <title>Thousands of microbial genomes shed light on interconnected biogeochemical processes in an aquifer system.</title>
        <authorList>
            <person name="Anantharaman K."/>
            <person name="Brown C.T."/>
            <person name="Hug L.A."/>
            <person name="Sharon I."/>
            <person name="Castelle C.J."/>
            <person name="Probst A.J."/>
            <person name="Thomas B.C."/>
            <person name="Singh A."/>
            <person name="Wilkins M.J."/>
            <person name="Karaoz U."/>
            <person name="Brodie E.L."/>
            <person name="Williams K.H."/>
            <person name="Hubbard S.S."/>
            <person name="Banfield J.F."/>
        </authorList>
    </citation>
    <scope>NUCLEOTIDE SEQUENCE [LARGE SCALE GENOMIC DNA]</scope>
</reference>
<dbReference type="Pfam" id="PF00149">
    <property type="entry name" value="Metallophos"/>
    <property type="match status" value="1"/>
</dbReference>
<dbReference type="InterPro" id="IPR051918">
    <property type="entry name" value="STPP_CPPED1"/>
</dbReference>
<gene>
    <name evidence="2" type="ORF">A2Y75_07635</name>
</gene>
<evidence type="ECO:0000313" key="2">
    <source>
        <dbReference type="EMBL" id="OFW57292.1"/>
    </source>
</evidence>
<sequence length="592" mass="65164">MQRIIIKPILVSLAVLALIFGVIMAFITSPFFKYPQNGAYPASRIESLIWPTIGCPALALPGGTIEVEMDLRADGSETQPAEVPAWRAVITPAREELKSLSYELPLLDSLVATSNHWPDREDVWRARFQLPEQVGKELYDLRVDAELPGRRISGSQPHALSVAPDNDNNFDFIVLSDIHVHERDNSSLLVYQTDKGISDEGEPLFLEEAIKQVNLIRPDFVLMLGDYTRGQRRPGELLIEYEKFYRALLDLNVPAFLVPGNHDGYINEIDGLRFFEENIGPAYFSFDVGGCHFTCLNTYDWPAEDRVVMNKLFYMGPRKWQGQVRGASDEKNPSTYSGELAWAESDLAAHDRASLKVMAMHHDPYSVNGGGYAYRNVVRGVFDTRGGGGKGREALLTMGSRHDIGVVFGGHLHSDELGRVAWADGGGETIYTCQNPVYFGAGGESDEYPAYRLVEIRNGRVDSMSYLDGVSSFPFYDGSVPMGITDIDLLQLPALQFQSETGEDGGFHANIDISNYLASPMLLEGLVIEAPQAAVSGFEVEGGEIYQVLPIAGKPGRVLLYIRVSLAAGDPGPSAEIPGEPAVTRIVVRTLN</sequence>
<accession>A0A1F2WKC5</accession>
<dbReference type="SUPFAM" id="SSF56300">
    <property type="entry name" value="Metallo-dependent phosphatases"/>
    <property type="match status" value="1"/>
</dbReference>
<proteinExistence type="predicted"/>
<dbReference type="GO" id="GO:0016787">
    <property type="term" value="F:hydrolase activity"/>
    <property type="evidence" value="ECO:0007669"/>
    <property type="project" value="InterPro"/>
</dbReference>
<comment type="caution">
    <text evidence="2">The sequence shown here is derived from an EMBL/GenBank/DDBJ whole genome shotgun (WGS) entry which is preliminary data.</text>
</comment>
<dbReference type="EMBL" id="MELK01000035">
    <property type="protein sequence ID" value="OFW57292.1"/>
    <property type="molecule type" value="Genomic_DNA"/>
</dbReference>
<dbReference type="Gene3D" id="3.60.21.10">
    <property type="match status" value="1"/>
</dbReference>
<dbReference type="AlphaFoldDB" id="A0A1F2WKC5"/>
<dbReference type="InterPro" id="IPR029052">
    <property type="entry name" value="Metallo-depent_PP-like"/>
</dbReference>
<protein>
    <recommendedName>
        <fullName evidence="1">Calcineurin-like phosphoesterase domain-containing protein</fullName>
    </recommendedName>
</protein>